<evidence type="ECO:0000256" key="13">
    <source>
        <dbReference type="ARBA" id="ARBA00023306"/>
    </source>
</evidence>
<dbReference type="AlphaFoldDB" id="A0AAX4J8H6"/>
<dbReference type="GeneID" id="90540086"/>
<keyword evidence="13" id="KW-0131">Cell cycle</keyword>
<reference evidence="21" key="1">
    <citation type="journal article" date="2024" name="BMC Genomics">
        <title>Functional annotation of a divergent genome using sequence and structure-based similarity.</title>
        <authorList>
            <person name="Svedberg D."/>
            <person name="Winiger R.R."/>
            <person name="Berg A."/>
            <person name="Sharma H."/>
            <person name="Tellgren-Roth C."/>
            <person name="Debrunner-Vossbrinck B.A."/>
            <person name="Vossbrinck C.R."/>
            <person name="Barandun J."/>
        </authorList>
    </citation>
    <scope>NUCLEOTIDE SEQUENCE</scope>
    <source>
        <strain evidence="21">Illinois isolate</strain>
    </source>
</reference>
<dbReference type="GO" id="GO:0046872">
    <property type="term" value="F:metal ion binding"/>
    <property type="evidence" value="ECO:0007669"/>
    <property type="project" value="UniProtKB-KW"/>
</dbReference>
<evidence type="ECO:0000256" key="19">
    <source>
        <dbReference type="ARBA" id="ARBA00048954"/>
    </source>
</evidence>
<evidence type="ECO:0000256" key="9">
    <source>
        <dbReference type="ARBA" id="ARBA00022840"/>
    </source>
</evidence>
<dbReference type="InterPro" id="IPR006555">
    <property type="entry name" value="ATP-dep_Helicase_C"/>
</dbReference>
<evidence type="ECO:0000256" key="16">
    <source>
        <dbReference type="ARBA" id="ARBA00044998"/>
    </source>
</evidence>
<name>A0AAX4J8H6_9MICR</name>
<dbReference type="GO" id="GO:0034085">
    <property type="term" value="P:establishment of sister chromatid cohesion"/>
    <property type="evidence" value="ECO:0007669"/>
    <property type="project" value="TreeGrafter"/>
</dbReference>
<evidence type="ECO:0000256" key="14">
    <source>
        <dbReference type="ARBA" id="ARBA00029709"/>
    </source>
</evidence>
<evidence type="ECO:0000256" key="18">
    <source>
        <dbReference type="ARBA" id="ARBA00045702"/>
    </source>
</evidence>
<dbReference type="InterPro" id="IPR006554">
    <property type="entry name" value="Helicase-like_DEXD_c2"/>
</dbReference>
<dbReference type="PROSITE" id="PS00690">
    <property type="entry name" value="DEAH_ATP_HELICASE"/>
    <property type="match status" value="1"/>
</dbReference>
<dbReference type="GO" id="GO:0043139">
    <property type="term" value="F:5'-3' DNA helicase activity"/>
    <property type="evidence" value="ECO:0007669"/>
    <property type="project" value="UniProtKB-EC"/>
</dbReference>
<evidence type="ECO:0000256" key="2">
    <source>
        <dbReference type="ARBA" id="ARBA00008435"/>
    </source>
</evidence>
<evidence type="ECO:0000256" key="7">
    <source>
        <dbReference type="ARBA" id="ARBA00022801"/>
    </source>
</evidence>
<keyword evidence="8 21" id="KW-0347">Helicase</keyword>
<dbReference type="Proteomes" id="UP001334084">
    <property type="component" value="Chromosome 1"/>
</dbReference>
<dbReference type="GO" id="GO:0051536">
    <property type="term" value="F:iron-sulfur cluster binding"/>
    <property type="evidence" value="ECO:0007669"/>
    <property type="project" value="UniProtKB-KW"/>
</dbReference>
<evidence type="ECO:0000256" key="10">
    <source>
        <dbReference type="ARBA" id="ARBA00023004"/>
    </source>
</evidence>
<dbReference type="SUPFAM" id="SSF52540">
    <property type="entry name" value="P-loop containing nucleoside triphosphate hydrolases"/>
    <property type="match status" value="1"/>
</dbReference>
<evidence type="ECO:0000256" key="5">
    <source>
        <dbReference type="ARBA" id="ARBA00022723"/>
    </source>
</evidence>
<feature type="domain" description="Helicase ATP-binding" evidence="20">
    <location>
        <begin position="1"/>
        <end position="274"/>
    </location>
</feature>
<dbReference type="PANTHER" id="PTHR11472:SF41">
    <property type="entry name" value="ATP-DEPENDENT DNA HELICASE DDX11-RELATED"/>
    <property type="match status" value="1"/>
</dbReference>
<sequence length="601" mass="70559">MVLPDLYNVQKEFIKDCKSIINNSEIGIFSSPTGTGKTLSLLLSIVEYITEFEEEDDLLIEHILGKSSKTKIYFSSRTHSQLKQCLAEFKKIELRTNSVILGSRKIYCVNREVDNKEEIDKVNQKCRDLVKNEKCEFYKKDMFLSGIFDIEELVREGRKNGCCPYYFNKEFYKKCEIVFLPYNLLFSEESRNNLNINLYNSIVIIDEAHNIIETVNNINTKIVYFENMEKYNFAFKKYLKILPSKSKSKNCILKIIEILEILLKYKNSQLLIKDVNNFLFESDLLHFNMLDLVEDLTTNNIPVKIESYGKFLNNKIYEIIKFLTLLVNSDTNCKVEISSKFIKIFPVDSKLYFEPFFDCQSVIFAGGTMEPIKPLQDIFNTRNIKYFSYDSVATDFRAFIIKNFNSKIFELTEKTRDTDFIQSGIVEIINKFRNSIKFGGIVVFLPSKYYLELLKRLLKDTEDLYFENYDMFEDYKKNVKNKRCLLFAVMGGRLSEGMNFNDDLCRVLIIFGVPFPNLTTEITEKIKYFGKQFLLENTIKKVNQTIGRAIRHKNDFASIFLIDSRYCRYKNELSPWFRNKCQVTELNAAIKDTVEFLSLKL</sequence>
<evidence type="ECO:0000313" key="22">
    <source>
        <dbReference type="Proteomes" id="UP001334084"/>
    </source>
</evidence>
<evidence type="ECO:0000256" key="3">
    <source>
        <dbReference type="ARBA" id="ARBA00016387"/>
    </source>
</evidence>
<accession>A0AAX4J8H6</accession>
<evidence type="ECO:0000256" key="6">
    <source>
        <dbReference type="ARBA" id="ARBA00022741"/>
    </source>
</evidence>
<evidence type="ECO:0000256" key="12">
    <source>
        <dbReference type="ARBA" id="ARBA00023235"/>
    </source>
</evidence>
<keyword evidence="6" id="KW-0547">Nucleotide-binding</keyword>
<keyword evidence="22" id="KW-1185">Reference proteome</keyword>
<keyword evidence="10" id="KW-0408">Iron</keyword>
<protein>
    <recommendedName>
        <fullName evidence="4">ATP-dependent DNA helicase CHL1</fullName>
        <ecNumber evidence="15">5.6.2.3</ecNumber>
    </recommendedName>
    <alternativeName>
        <fullName evidence="3">ATP-dependent DNA helicase chl1</fullName>
    </alternativeName>
    <alternativeName>
        <fullName evidence="14">Chromosome loss protein 1</fullName>
    </alternativeName>
    <alternativeName>
        <fullName evidence="16 17">DNA 5'-3' helicase CHL1</fullName>
    </alternativeName>
</protein>
<comment type="function">
    <text evidence="18">ATP-dependent DNA helicase important for chromosome transmission and normal cell cycle progression in G(2)/M. May have a role in changing DNA topology to allow the loading of proteins involved in maintaining sister chromatid cohesion in the vicinity of the centromeres. Has a specific role in chromosome segregation during meiosis II.</text>
</comment>
<dbReference type="GO" id="GO:0016818">
    <property type="term" value="F:hydrolase activity, acting on acid anhydrides, in phosphorus-containing anhydrides"/>
    <property type="evidence" value="ECO:0007669"/>
    <property type="project" value="InterPro"/>
</dbReference>
<dbReference type="GO" id="GO:0003677">
    <property type="term" value="F:DNA binding"/>
    <property type="evidence" value="ECO:0007669"/>
    <property type="project" value="InterPro"/>
</dbReference>
<dbReference type="Pfam" id="PF13307">
    <property type="entry name" value="Helicase_C_2"/>
    <property type="match status" value="1"/>
</dbReference>
<dbReference type="GO" id="GO:0005634">
    <property type="term" value="C:nucleus"/>
    <property type="evidence" value="ECO:0007669"/>
    <property type="project" value="TreeGrafter"/>
</dbReference>
<comment type="cofactor">
    <cofactor evidence="1">
        <name>[4Fe-4S] cluster</name>
        <dbReference type="ChEBI" id="CHEBI:49883"/>
    </cofactor>
</comment>
<evidence type="ECO:0000256" key="8">
    <source>
        <dbReference type="ARBA" id="ARBA00022806"/>
    </source>
</evidence>
<keyword evidence="5" id="KW-0479">Metal-binding</keyword>
<dbReference type="EC" id="5.6.2.3" evidence="15"/>
<dbReference type="InterPro" id="IPR014013">
    <property type="entry name" value="Helic_SF1/SF2_ATP-bd_DinG/Rad3"/>
</dbReference>
<evidence type="ECO:0000259" key="20">
    <source>
        <dbReference type="PROSITE" id="PS51193"/>
    </source>
</evidence>
<dbReference type="InterPro" id="IPR027417">
    <property type="entry name" value="P-loop_NTPase"/>
</dbReference>
<dbReference type="GO" id="GO:0006139">
    <property type="term" value="P:nucleobase-containing compound metabolic process"/>
    <property type="evidence" value="ECO:0007669"/>
    <property type="project" value="InterPro"/>
</dbReference>
<gene>
    <name evidence="21" type="ORF">VNE69_01222</name>
</gene>
<evidence type="ECO:0000313" key="21">
    <source>
        <dbReference type="EMBL" id="WUR02284.1"/>
    </source>
</evidence>
<evidence type="ECO:0000256" key="15">
    <source>
        <dbReference type="ARBA" id="ARBA00044969"/>
    </source>
</evidence>
<comment type="catalytic activity">
    <reaction evidence="19">
        <text>ATP + H2O = ADP + phosphate + H(+)</text>
        <dbReference type="Rhea" id="RHEA:13065"/>
        <dbReference type="ChEBI" id="CHEBI:15377"/>
        <dbReference type="ChEBI" id="CHEBI:15378"/>
        <dbReference type="ChEBI" id="CHEBI:30616"/>
        <dbReference type="ChEBI" id="CHEBI:43474"/>
        <dbReference type="ChEBI" id="CHEBI:456216"/>
        <dbReference type="EC" id="5.6.2.3"/>
    </reaction>
</comment>
<keyword evidence="12" id="KW-0413">Isomerase</keyword>
<keyword evidence="7" id="KW-0378">Hydrolase</keyword>
<comment type="similarity">
    <text evidence="2">Belongs to the DEAD box helicase family. DEAH subfamily. DDX11/CHL1 sub-subfamily.</text>
</comment>
<dbReference type="KEGG" id="vnx:VNE69_01222"/>
<dbReference type="Pfam" id="PF06733">
    <property type="entry name" value="DEAD_2"/>
    <property type="match status" value="1"/>
</dbReference>
<evidence type="ECO:0000256" key="11">
    <source>
        <dbReference type="ARBA" id="ARBA00023014"/>
    </source>
</evidence>
<dbReference type="InterPro" id="IPR002464">
    <property type="entry name" value="DNA/RNA_helicase_DEAH_CS"/>
</dbReference>
<dbReference type="PANTHER" id="PTHR11472">
    <property type="entry name" value="DNA REPAIR DEAD HELICASE RAD3/XP-D SUBFAMILY MEMBER"/>
    <property type="match status" value="1"/>
</dbReference>
<dbReference type="SMART" id="SM00488">
    <property type="entry name" value="DEXDc2"/>
    <property type="match status" value="1"/>
</dbReference>
<keyword evidence="11" id="KW-0411">Iron-sulfur</keyword>
<dbReference type="PROSITE" id="PS51193">
    <property type="entry name" value="HELICASE_ATP_BIND_2"/>
    <property type="match status" value="1"/>
</dbReference>
<organism evidence="21 22">
    <name type="scientific">Vairimorpha necatrix</name>
    <dbReference type="NCBI Taxonomy" id="6039"/>
    <lineage>
        <taxon>Eukaryota</taxon>
        <taxon>Fungi</taxon>
        <taxon>Fungi incertae sedis</taxon>
        <taxon>Microsporidia</taxon>
        <taxon>Nosematidae</taxon>
        <taxon>Vairimorpha</taxon>
    </lineage>
</organism>
<dbReference type="GO" id="GO:0005524">
    <property type="term" value="F:ATP binding"/>
    <property type="evidence" value="ECO:0007669"/>
    <property type="project" value="UniProtKB-KW"/>
</dbReference>
<keyword evidence="9" id="KW-0067">ATP-binding</keyword>
<dbReference type="InterPro" id="IPR045028">
    <property type="entry name" value="DinG/Rad3-like"/>
</dbReference>
<evidence type="ECO:0000256" key="1">
    <source>
        <dbReference type="ARBA" id="ARBA00001966"/>
    </source>
</evidence>
<dbReference type="Gene3D" id="3.40.50.300">
    <property type="entry name" value="P-loop containing nucleotide triphosphate hydrolases"/>
    <property type="match status" value="2"/>
</dbReference>
<evidence type="ECO:0000256" key="4">
    <source>
        <dbReference type="ARBA" id="ARBA00017386"/>
    </source>
</evidence>
<proteinExistence type="inferred from homology"/>
<dbReference type="EMBL" id="CP142726">
    <property type="protein sequence ID" value="WUR02284.1"/>
    <property type="molecule type" value="Genomic_DNA"/>
</dbReference>
<dbReference type="SMART" id="SM00491">
    <property type="entry name" value="HELICc2"/>
    <property type="match status" value="1"/>
</dbReference>
<dbReference type="InterPro" id="IPR010614">
    <property type="entry name" value="RAD3-like_helicase_DEAD"/>
</dbReference>
<dbReference type="RefSeq" id="XP_065328429.1">
    <property type="nucleotide sequence ID" value="XM_065472357.1"/>
</dbReference>
<evidence type="ECO:0000256" key="17">
    <source>
        <dbReference type="ARBA" id="ARBA00045008"/>
    </source>
</evidence>